<evidence type="ECO:0000313" key="2">
    <source>
        <dbReference type="EMBL" id="OHV24418.1"/>
    </source>
</evidence>
<keyword evidence="2" id="KW-0378">Hydrolase</keyword>
<evidence type="ECO:0000256" key="1">
    <source>
        <dbReference type="SAM" id="MobiDB-lite"/>
    </source>
</evidence>
<dbReference type="Gene3D" id="3.90.79.10">
    <property type="entry name" value="Nucleoside Triphosphate Pyrophosphohydrolase"/>
    <property type="match status" value="1"/>
</dbReference>
<accession>A0A1S1PNJ0</accession>
<dbReference type="SUPFAM" id="SSF55811">
    <property type="entry name" value="Nudix"/>
    <property type="match status" value="1"/>
</dbReference>
<proteinExistence type="predicted"/>
<organism evidence="2 3">
    <name type="scientific">Parafrankia soli</name>
    <dbReference type="NCBI Taxonomy" id="2599596"/>
    <lineage>
        <taxon>Bacteria</taxon>
        <taxon>Bacillati</taxon>
        <taxon>Actinomycetota</taxon>
        <taxon>Actinomycetes</taxon>
        <taxon>Frankiales</taxon>
        <taxon>Frankiaceae</taxon>
        <taxon>Parafrankia</taxon>
    </lineage>
</organism>
<dbReference type="OrthoDB" id="3212746at2"/>
<dbReference type="Proteomes" id="UP000179769">
    <property type="component" value="Unassembled WGS sequence"/>
</dbReference>
<keyword evidence="3" id="KW-1185">Reference proteome</keyword>
<dbReference type="AlphaFoldDB" id="A0A1S1PNJ0"/>
<comment type="caution">
    <text evidence="2">The sequence shown here is derived from an EMBL/GenBank/DDBJ whole genome shotgun (WGS) entry which is preliminary data.</text>
</comment>
<dbReference type="InterPro" id="IPR015797">
    <property type="entry name" value="NUDIX_hydrolase-like_dom_sf"/>
</dbReference>
<dbReference type="EMBL" id="MAXA01000235">
    <property type="protein sequence ID" value="OHV24418.1"/>
    <property type="molecule type" value="Genomic_DNA"/>
</dbReference>
<name>A0A1S1PNJ0_9ACTN</name>
<protein>
    <submittedName>
        <fullName evidence="2">NUDIX hydrolase</fullName>
    </submittedName>
</protein>
<reference evidence="3" key="1">
    <citation type="submission" date="2016-07" db="EMBL/GenBank/DDBJ databases">
        <title>Frankia sp. NRRL B-16219 Genome sequencing.</title>
        <authorList>
            <person name="Ghodhbane-Gtari F."/>
            <person name="Swanson E."/>
            <person name="Gueddou A."/>
            <person name="Louati M."/>
            <person name="Nouioui I."/>
            <person name="Hezbri K."/>
            <person name="Abebe-Akele F."/>
            <person name="Simpson S."/>
            <person name="Morris K."/>
            <person name="Thomas K."/>
            <person name="Gtari M."/>
            <person name="Tisa L.S."/>
        </authorList>
    </citation>
    <scope>NUCLEOTIDE SEQUENCE [LARGE SCALE GENOMIC DNA]</scope>
    <source>
        <strain evidence="3">NRRL B-16219</strain>
    </source>
</reference>
<dbReference type="RefSeq" id="WP_071065599.1">
    <property type="nucleotide sequence ID" value="NZ_MAXA01000235.1"/>
</dbReference>
<evidence type="ECO:0000313" key="3">
    <source>
        <dbReference type="Proteomes" id="UP000179769"/>
    </source>
</evidence>
<dbReference type="GO" id="GO:0016787">
    <property type="term" value="F:hydrolase activity"/>
    <property type="evidence" value="ECO:0007669"/>
    <property type="project" value="UniProtKB-KW"/>
</dbReference>
<sequence>MDDAVLLTTRDARTACDATTARDTTPRQPRSSAGTRRPEPPALVWRLPGAPLRLGEPARETAVRLAAEVAGLRADEAELTLAHAAHHRLAGEERVSLYFTAHCWDDAVGPGAAGAAPAGESGEGVPEAIQTCWRPLGELQIDLDPLDRTALVHWRRGERYSEPGWHPVRPPTPGGLSPLDALRAR</sequence>
<feature type="region of interest" description="Disordered" evidence="1">
    <location>
        <begin position="161"/>
        <end position="185"/>
    </location>
</feature>
<gene>
    <name evidence="2" type="ORF">BBK14_06110</name>
</gene>
<feature type="region of interest" description="Disordered" evidence="1">
    <location>
        <begin position="1"/>
        <end position="43"/>
    </location>
</feature>